<accession>A0ABN7KKL7</accession>
<sequence length="63" mass="7013">MIMELGFLPSAVEFLLSLFACLALVCLCACGVGLSLICYWFIGVVPVSVYLRCWPFLVLFVVY</sequence>
<gene>
    <name evidence="2" type="ORF">R69888_00604</name>
</gene>
<organism evidence="2 3">
    <name type="scientific">Paraburkholderia haematera</name>
    <dbReference type="NCBI Taxonomy" id="2793077"/>
    <lineage>
        <taxon>Bacteria</taxon>
        <taxon>Pseudomonadati</taxon>
        <taxon>Pseudomonadota</taxon>
        <taxon>Betaproteobacteria</taxon>
        <taxon>Burkholderiales</taxon>
        <taxon>Burkholderiaceae</taxon>
        <taxon>Paraburkholderia</taxon>
    </lineage>
</organism>
<feature type="transmembrane region" description="Helical" evidence="1">
    <location>
        <begin position="40"/>
        <end position="62"/>
    </location>
</feature>
<comment type="caution">
    <text evidence="2">The sequence shown here is derived from an EMBL/GenBank/DDBJ whole genome shotgun (WGS) entry which is preliminary data.</text>
</comment>
<evidence type="ECO:0000313" key="3">
    <source>
        <dbReference type="Proteomes" id="UP000672526"/>
    </source>
</evidence>
<name>A0ABN7KKL7_9BURK</name>
<dbReference type="EMBL" id="CAJNBK010000001">
    <property type="protein sequence ID" value="CAE6698558.1"/>
    <property type="molecule type" value="Genomic_DNA"/>
</dbReference>
<keyword evidence="1" id="KW-0472">Membrane</keyword>
<reference evidence="2 3" key="1">
    <citation type="submission" date="2021-02" db="EMBL/GenBank/DDBJ databases">
        <authorList>
            <person name="Vanwijnsberghe S."/>
        </authorList>
    </citation>
    <scope>NUCLEOTIDE SEQUENCE [LARGE SCALE GENOMIC DNA]</scope>
    <source>
        <strain evidence="2 3">LMG 31837</strain>
    </source>
</reference>
<evidence type="ECO:0000256" key="1">
    <source>
        <dbReference type="SAM" id="Phobius"/>
    </source>
</evidence>
<evidence type="ECO:0000313" key="2">
    <source>
        <dbReference type="EMBL" id="CAE6698558.1"/>
    </source>
</evidence>
<feature type="transmembrane region" description="Helical" evidence="1">
    <location>
        <begin position="12"/>
        <end position="34"/>
    </location>
</feature>
<proteinExistence type="predicted"/>
<dbReference type="Proteomes" id="UP000672526">
    <property type="component" value="Unassembled WGS sequence"/>
</dbReference>
<keyword evidence="3" id="KW-1185">Reference proteome</keyword>
<evidence type="ECO:0008006" key="4">
    <source>
        <dbReference type="Google" id="ProtNLM"/>
    </source>
</evidence>
<protein>
    <recommendedName>
        <fullName evidence="4">NADH dehydrogenase subunit 1</fullName>
    </recommendedName>
</protein>
<keyword evidence="1" id="KW-1133">Transmembrane helix</keyword>
<keyword evidence="1" id="KW-0812">Transmembrane</keyword>